<dbReference type="Pfam" id="PF01833">
    <property type="entry name" value="TIG"/>
    <property type="match status" value="1"/>
</dbReference>
<dbReference type="InParanoid" id="K1QJP7"/>
<comment type="similarity">
    <text evidence="2 7">Belongs to the SEC5 family.</text>
</comment>
<evidence type="ECO:0000259" key="10">
    <source>
        <dbReference type="Pfam" id="PF15469"/>
    </source>
</evidence>
<dbReference type="EMBL" id="JH816431">
    <property type="protein sequence ID" value="EKC29075.1"/>
    <property type="molecule type" value="Genomic_DNA"/>
</dbReference>
<evidence type="ECO:0000256" key="3">
    <source>
        <dbReference type="ARBA" id="ARBA00017526"/>
    </source>
</evidence>
<feature type="region of interest" description="Disordered" evidence="8">
    <location>
        <begin position="1"/>
        <end position="29"/>
    </location>
</feature>
<keyword evidence="4 7" id="KW-0813">Transport</keyword>
<feature type="region of interest" description="Disordered" evidence="8">
    <location>
        <begin position="631"/>
        <end position="657"/>
    </location>
</feature>
<feature type="compositionally biased region" description="Polar residues" evidence="8">
    <location>
        <begin position="372"/>
        <end position="382"/>
    </location>
</feature>
<dbReference type="CDD" id="cd00603">
    <property type="entry name" value="IPT_PCSR"/>
    <property type="match status" value="1"/>
</dbReference>
<dbReference type="FunCoup" id="K1QJP7">
    <property type="interactions" value="1407"/>
</dbReference>
<dbReference type="GO" id="GO:0015031">
    <property type="term" value="P:protein transport"/>
    <property type="evidence" value="ECO:0007669"/>
    <property type="project" value="UniProtKB-KW"/>
</dbReference>
<comment type="function">
    <text evidence="1 7">Component of the exocyst complex involved in the docking of exocytic vesicles with fusion sites on the plasma membrane.</text>
</comment>
<keyword evidence="6 7" id="KW-0653">Protein transport</keyword>
<evidence type="ECO:0000256" key="4">
    <source>
        <dbReference type="ARBA" id="ARBA00022448"/>
    </source>
</evidence>
<reference evidence="11" key="1">
    <citation type="journal article" date="2012" name="Nature">
        <title>The oyster genome reveals stress adaptation and complexity of shell formation.</title>
        <authorList>
            <person name="Zhang G."/>
            <person name="Fang X."/>
            <person name="Guo X."/>
            <person name="Li L."/>
            <person name="Luo R."/>
            <person name="Xu F."/>
            <person name="Yang P."/>
            <person name="Zhang L."/>
            <person name="Wang X."/>
            <person name="Qi H."/>
            <person name="Xiong Z."/>
            <person name="Que H."/>
            <person name="Xie Y."/>
            <person name="Holland P.W."/>
            <person name="Paps J."/>
            <person name="Zhu Y."/>
            <person name="Wu F."/>
            <person name="Chen Y."/>
            <person name="Wang J."/>
            <person name="Peng C."/>
            <person name="Meng J."/>
            <person name="Yang L."/>
            <person name="Liu J."/>
            <person name="Wen B."/>
            <person name="Zhang N."/>
            <person name="Huang Z."/>
            <person name="Zhu Q."/>
            <person name="Feng Y."/>
            <person name="Mount A."/>
            <person name="Hedgecock D."/>
            <person name="Xu Z."/>
            <person name="Liu Y."/>
            <person name="Domazet-Loso T."/>
            <person name="Du Y."/>
            <person name="Sun X."/>
            <person name="Zhang S."/>
            <person name="Liu B."/>
            <person name="Cheng P."/>
            <person name="Jiang X."/>
            <person name="Li J."/>
            <person name="Fan D."/>
            <person name="Wang W."/>
            <person name="Fu W."/>
            <person name="Wang T."/>
            <person name="Wang B."/>
            <person name="Zhang J."/>
            <person name="Peng Z."/>
            <person name="Li Y."/>
            <person name="Li N."/>
            <person name="Wang J."/>
            <person name="Chen M."/>
            <person name="He Y."/>
            <person name="Tan F."/>
            <person name="Song X."/>
            <person name="Zheng Q."/>
            <person name="Huang R."/>
            <person name="Yang H."/>
            <person name="Du X."/>
            <person name="Chen L."/>
            <person name="Yang M."/>
            <person name="Gaffney P.M."/>
            <person name="Wang S."/>
            <person name="Luo L."/>
            <person name="She Z."/>
            <person name="Ming Y."/>
            <person name="Huang W."/>
            <person name="Zhang S."/>
            <person name="Huang B."/>
            <person name="Zhang Y."/>
            <person name="Qu T."/>
            <person name="Ni P."/>
            <person name="Miao G."/>
            <person name="Wang J."/>
            <person name="Wang Q."/>
            <person name="Steinberg C.E."/>
            <person name="Wang H."/>
            <person name="Li N."/>
            <person name="Qian L."/>
            <person name="Zhang G."/>
            <person name="Li Y."/>
            <person name="Yang H."/>
            <person name="Liu X."/>
            <person name="Wang J."/>
            <person name="Yin Y."/>
            <person name="Wang J."/>
        </authorList>
    </citation>
    <scope>NUCLEOTIDE SEQUENCE [LARGE SCALE GENOMIC DNA]</scope>
    <source>
        <strain evidence="11">05x7-T-G4-1.051#20</strain>
    </source>
</reference>
<dbReference type="HOGENOM" id="CLU_005811_1_0_1"/>
<dbReference type="GO" id="GO:0006893">
    <property type="term" value="P:Golgi to plasma membrane transport"/>
    <property type="evidence" value="ECO:0007669"/>
    <property type="project" value="UniProtKB-UniRule"/>
</dbReference>
<comment type="subunit">
    <text evidence="7">Component of the exocyst complex.</text>
</comment>
<evidence type="ECO:0000313" key="11">
    <source>
        <dbReference type="EMBL" id="EKC29075.1"/>
    </source>
</evidence>
<evidence type="ECO:0000256" key="1">
    <source>
        <dbReference type="ARBA" id="ARBA00002660"/>
    </source>
</evidence>
<dbReference type="Pfam" id="PF15469">
    <property type="entry name" value="Sec5"/>
    <property type="match status" value="1"/>
</dbReference>
<evidence type="ECO:0000256" key="2">
    <source>
        <dbReference type="ARBA" id="ARBA00010578"/>
    </source>
</evidence>
<dbReference type="FunFam" id="2.60.40.10:FF:000196">
    <property type="entry name" value="Exocyst complex component 2"/>
    <property type="match status" value="1"/>
</dbReference>
<feature type="domain" description="Exocyst complex component EXOC2/Sec5 N-terminal" evidence="10">
    <location>
        <begin position="215"/>
        <end position="850"/>
    </location>
</feature>
<dbReference type="GO" id="GO:0006887">
    <property type="term" value="P:exocytosis"/>
    <property type="evidence" value="ECO:0007669"/>
    <property type="project" value="UniProtKB-KW"/>
</dbReference>
<dbReference type="SUPFAM" id="SSF81296">
    <property type="entry name" value="E set domains"/>
    <property type="match status" value="1"/>
</dbReference>
<gene>
    <name evidence="11" type="ORF">CGI_10016246</name>
</gene>
<protein>
    <recommendedName>
        <fullName evidence="3 7">Exocyst complex component 2</fullName>
    </recommendedName>
</protein>
<evidence type="ECO:0000259" key="9">
    <source>
        <dbReference type="Pfam" id="PF01833"/>
    </source>
</evidence>
<dbReference type="PANTHER" id="PTHR13043">
    <property type="entry name" value="EXOCYST COMPLEX COMPONENT SEC5"/>
    <property type="match status" value="1"/>
</dbReference>
<organism evidence="11">
    <name type="scientific">Magallana gigas</name>
    <name type="common">Pacific oyster</name>
    <name type="synonym">Crassostrea gigas</name>
    <dbReference type="NCBI Taxonomy" id="29159"/>
    <lineage>
        <taxon>Eukaryota</taxon>
        <taxon>Metazoa</taxon>
        <taxon>Spiralia</taxon>
        <taxon>Lophotrochozoa</taxon>
        <taxon>Mollusca</taxon>
        <taxon>Bivalvia</taxon>
        <taxon>Autobranchia</taxon>
        <taxon>Pteriomorphia</taxon>
        <taxon>Ostreida</taxon>
        <taxon>Ostreoidea</taxon>
        <taxon>Ostreidae</taxon>
        <taxon>Magallana</taxon>
    </lineage>
</organism>
<dbReference type="AlphaFoldDB" id="K1QJP7"/>
<feature type="region of interest" description="Disordered" evidence="8">
    <location>
        <begin position="365"/>
        <end position="385"/>
    </location>
</feature>
<evidence type="ECO:0000256" key="5">
    <source>
        <dbReference type="ARBA" id="ARBA00022483"/>
    </source>
</evidence>
<dbReference type="InterPro" id="IPR002909">
    <property type="entry name" value="IPT_dom"/>
</dbReference>
<accession>K1QJP7</accession>
<feature type="domain" description="IPT/TIG" evidence="9">
    <location>
        <begin position="7"/>
        <end position="81"/>
    </location>
</feature>
<evidence type="ECO:0000256" key="7">
    <source>
        <dbReference type="RuleBase" id="RU365069"/>
    </source>
</evidence>
<dbReference type="InterPro" id="IPR013783">
    <property type="entry name" value="Ig-like_fold"/>
</dbReference>
<dbReference type="InterPro" id="IPR039481">
    <property type="entry name" value="EXOC2/Sec5_N_dom"/>
</dbReference>
<sequence>MPRGGAPLVTGVSPKEGPPGTRITIRGENLGKDPKDLNGLLICGVDCLLTAEWKSSSKIIARSGPGKGKGDVTVITKSGGVGSCTVGFKGYHVQIGPLQESAIWIDESQTVNVRRLHTQLPMFSKDDDDPLGISDEGIHAKYKEEELLELFPEGSGNLSLENFSAAWYLLENHHSTSFDDLRAGLAFMKRRASHRSEGPITFVKSNLSSTLDCLESLDEAKSCADGLFQEVLGRKDKADSTRNALSVLQRFKFLFYLPLNIDRNIKRGDYSLVINDYVRARSLFANTQVQVFKKVYNDVEGRINAFRTMLQTKLLELPTPLEEQKKLIRYLISLGCEGDPAWQCLVNQQKWLVGLLTKCKDSHIQEGRGRDTNASSKTSSEQAGWKSGTPQKIVFVEELTNLMLDNIPDFWKLGQAYFSGSLFINTKETSDKHYKVDTSKHSQFKQMVTDLISLFSNLVRAAFLPESLENIAKETRDSFGKWPCPCSDIPGGWLPSSVRYIRFCVNSLSFLDLPGDSPLILQDLALDIRTNCMFTLLKQAIADVKQLHLKETWTVDTDDESGGTTQLPALFENIVNEAIQHLHEVVVQNKAGEPEIFAQRTIQKDATALCTQLLQAFSPCLHKLAFDPPEVTSKKNKGGKRVISPEDSSAPPPDEGVPPFDKRLIIILSNCNHTMVRVIPRLVENLNKHGYVEMEKALRVAKDTYEDLDDSLFEAYVEEKSNPIVGAIEQNVYKGGFQWKTCKKPTGVRNYIKDMIMKIIEVHAEVFAVSPVFVTRVTQKVIEAVSEELTRLIQCVTEHGPYSPIQARLELLALQETVNMYLTPHASSCYKDALDDLPVLKPEHKNKKHYGNYKYFSAELGRVFSRLNARDRNLPDASEGREEDGTDNGANEVGDPTGVVDPASDPTESDRNRLMGGFCLGTSTGICLAFCRSTLSFLLSCGVIEYKSCPATTFISGRKWGCSFPAHLNSPLKSPADISDDIFDA</sequence>
<evidence type="ECO:0000256" key="6">
    <source>
        <dbReference type="ARBA" id="ARBA00022927"/>
    </source>
</evidence>
<dbReference type="PANTHER" id="PTHR13043:SF1">
    <property type="entry name" value="EXOCYST COMPLEX COMPONENT 2"/>
    <property type="match status" value="1"/>
</dbReference>
<dbReference type="InterPro" id="IPR014756">
    <property type="entry name" value="Ig_E-set"/>
</dbReference>
<dbReference type="InterPro" id="IPR029175">
    <property type="entry name" value="EXOC2/Sec5"/>
</dbReference>
<feature type="region of interest" description="Disordered" evidence="8">
    <location>
        <begin position="872"/>
        <end position="909"/>
    </location>
</feature>
<keyword evidence="5 7" id="KW-0268">Exocytosis</keyword>
<name>K1QJP7_MAGGI</name>
<dbReference type="Gene3D" id="2.60.40.10">
    <property type="entry name" value="Immunoglobulins"/>
    <property type="match status" value="1"/>
</dbReference>
<proteinExistence type="inferred from homology"/>
<dbReference type="GO" id="GO:0000145">
    <property type="term" value="C:exocyst"/>
    <property type="evidence" value="ECO:0007669"/>
    <property type="project" value="UniProtKB-UniRule"/>
</dbReference>
<evidence type="ECO:0000256" key="8">
    <source>
        <dbReference type="SAM" id="MobiDB-lite"/>
    </source>
</evidence>